<evidence type="ECO:0000313" key="14">
    <source>
        <dbReference type="Proteomes" id="UP000176938"/>
    </source>
</evidence>
<dbReference type="Gene3D" id="3.30.230.20">
    <property type="entry name" value="lpxc deacetylase, domain 1"/>
    <property type="match status" value="1"/>
</dbReference>
<gene>
    <name evidence="12" type="primary">lpxC</name>
    <name evidence="13" type="ORF">A3H38_00420</name>
</gene>
<evidence type="ECO:0000256" key="11">
    <source>
        <dbReference type="ARBA" id="ARBA00024535"/>
    </source>
</evidence>
<comment type="cofactor">
    <cofactor evidence="1 12">
        <name>Zn(2+)</name>
        <dbReference type="ChEBI" id="CHEBI:29105"/>
    </cofactor>
</comment>
<dbReference type="GO" id="GO:0046872">
    <property type="term" value="F:metal ion binding"/>
    <property type="evidence" value="ECO:0007669"/>
    <property type="project" value="UniProtKB-KW"/>
</dbReference>
<keyword evidence="8 12" id="KW-0378">Hydrolase</keyword>
<feature type="binding site" evidence="12">
    <location>
        <position position="69"/>
    </location>
    <ligand>
        <name>Zn(2+)</name>
        <dbReference type="ChEBI" id="CHEBI:29105"/>
    </ligand>
</feature>
<dbReference type="EC" id="3.5.1.108" evidence="4 12"/>
<keyword evidence="7 12" id="KW-0479">Metal-binding</keyword>
<evidence type="ECO:0000256" key="8">
    <source>
        <dbReference type="ARBA" id="ARBA00022801"/>
    </source>
</evidence>
<evidence type="ECO:0000256" key="4">
    <source>
        <dbReference type="ARBA" id="ARBA00012745"/>
    </source>
</evidence>
<comment type="similarity">
    <text evidence="12">Belongs to the LpxC family.</text>
</comment>
<reference evidence="13 14" key="1">
    <citation type="journal article" date="2016" name="Nat. Commun.">
        <title>Thousands of microbial genomes shed light on interconnected biogeochemical processes in an aquifer system.</title>
        <authorList>
            <person name="Anantharaman K."/>
            <person name="Brown C.T."/>
            <person name="Hug L.A."/>
            <person name="Sharon I."/>
            <person name="Castelle C.J."/>
            <person name="Probst A.J."/>
            <person name="Thomas B.C."/>
            <person name="Singh A."/>
            <person name="Wilkins M.J."/>
            <person name="Karaoz U."/>
            <person name="Brodie E.L."/>
            <person name="Williams K.H."/>
            <person name="Hubbard S.S."/>
            <person name="Banfield J.F."/>
        </authorList>
    </citation>
    <scope>NUCLEOTIDE SEQUENCE [LARGE SCALE GENOMIC DNA]</scope>
</reference>
<evidence type="ECO:0000313" key="13">
    <source>
        <dbReference type="EMBL" id="OGC06980.1"/>
    </source>
</evidence>
<feature type="binding site" evidence="12">
    <location>
        <position position="226"/>
    </location>
    <ligand>
        <name>Zn(2+)</name>
        <dbReference type="ChEBI" id="CHEBI:29105"/>
    </ligand>
</feature>
<dbReference type="GO" id="GO:0009245">
    <property type="term" value="P:lipid A biosynthetic process"/>
    <property type="evidence" value="ECO:0007669"/>
    <property type="project" value="UniProtKB-UniRule"/>
</dbReference>
<comment type="caution">
    <text evidence="13">The sequence shown here is derived from an EMBL/GenBank/DDBJ whole genome shotgun (WGS) entry which is preliminary data.</text>
</comment>
<evidence type="ECO:0000256" key="1">
    <source>
        <dbReference type="ARBA" id="ARBA00001947"/>
    </source>
</evidence>
<evidence type="ECO:0000256" key="7">
    <source>
        <dbReference type="ARBA" id="ARBA00022723"/>
    </source>
</evidence>
<evidence type="ECO:0000256" key="12">
    <source>
        <dbReference type="HAMAP-Rule" id="MF_00388"/>
    </source>
</evidence>
<dbReference type="InterPro" id="IPR011334">
    <property type="entry name" value="UDP-acyl_GlcNac_deAcase_C"/>
</dbReference>
<name>A0A1F4RFN7_UNCSA</name>
<keyword evidence="5 12" id="KW-0444">Lipid biosynthesis</keyword>
<dbReference type="HAMAP" id="MF_00388">
    <property type="entry name" value="LpxC"/>
    <property type="match status" value="1"/>
</dbReference>
<evidence type="ECO:0000256" key="2">
    <source>
        <dbReference type="ARBA" id="ARBA00002923"/>
    </source>
</evidence>
<dbReference type="InterPro" id="IPR015870">
    <property type="entry name" value="UDP-acyl_N-AcGlcN_deAcase_N"/>
</dbReference>
<dbReference type="EMBL" id="METP01000012">
    <property type="protein sequence ID" value="OGC06980.1"/>
    <property type="molecule type" value="Genomic_DNA"/>
</dbReference>
<dbReference type="AlphaFoldDB" id="A0A1F4RFN7"/>
<evidence type="ECO:0000256" key="9">
    <source>
        <dbReference type="ARBA" id="ARBA00022833"/>
    </source>
</evidence>
<evidence type="ECO:0000256" key="6">
    <source>
        <dbReference type="ARBA" id="ARBA00022556"/>
    </source>
</evidence>
<dbReference type="PANTHER" id="PTHR33694:SF1">
    <property type="entry name" value="UDP-3-O-ACYL-N-ACETYLGLUCOSAMINE DEACETYLASE 1, MITOCHONDRIAL-RELATED"/>
    <property type="match status" value="1"/>
</dbReference>
<comment type="pathway">
    <text evidence="3 12">Glycolipid biosynthesis; lipid IV(A) biosynthesis; lipid IV(A) from (3R)-3-hydroxytetradecanoyl-[acyl-carrier-protein] and UDP-N-acetyl-alpha-D-glucosamine: step 2/6.</text>
</comment>
<keyword evidence="6 12" id="KW-0441">Lipid A biosynthesis</keyword>
<dbReference type="GO" id="GO:0016020">
    <property type="term" value="C:membrane"/>
    <property type="evidence" value="ECO:0007669"/>
    <property type="project" value="GOC"/>
</dbReference>
<dbReference type="InterPro" id="IPR004463">
    <property type="entry name" value="UDP-acyl_GlcNac_deAcase"/>
</dbReference>
<dbReference type="Pfam" id="PF03331">
    <property type="entry name" value="LpxC"/>
    <property type="match status" value="1"/>
</dbReference>
<feature type="binding site" evidence="12">
    <location>
        <position position="222"/>
    </location>
    <ligand>
        <name>Zn(2+)</name>
        <dbReference type="ChEBI" id="CHEBI:29105"/>
    </ligand>
</feature>
<comment type="function">
    <text evidence="2 12">Catalyzes the hydrolysis of UDP-3-O-myristoyl-N-acetylglucosamine to form UDP-3-O-myristoylglucosamine and acetate, the committed step in lipid A biosynthesis.</text>
</comment>
<dbReference type="UniPathway" id="UPA00359">
    <property type="reaction ID" value="UER00478"/>
</dbReference>
<keyword evidence="10 12" id="KW-0443">Lipid metabolism</keyword>
<feature type="active site" description="Proton donor" evidence="12">
    <location>
        <position position="249"/>
    </location>
</feature>
<proteinExistence type="inferred from homology"/>
<accession>A0A1F4RFN7</accession>
<dbReference type="PANTHER" id="PTHR33694">
    <property type="entry name" value="UDP-3-O-ACYL-N-ACETYLGLUCOSAMINE DEACETYLASE 1, MITOCHONDRIAL-RELATED"/>
    <property type="match status" value="1"/>
</dbReference>
<dbReference type="Gene3D" id="3.30.1700.10">
    <property type="entry name" value="lpxc deacetylase, domain 2"/>
    <property type="match status" value="1"/>
</dbReference>
<evidence type="ECO:0000256" key="3">
    <source>
        <dbReference type="ARBA" id="ARBA00005002"/>
    </source>
</evidence>
<dbReference type="InterPro" id="IPR020568">
    <property type="entry name" value="Ribosomal_Su5_D2-typ_SF"/>
</dbReference>
<dbReference type="NCBIfam" id="TIGR00325">
    <property type="entry name" value="lpxC"/>
    <property type="match status" value="1"/>
</dbReference>
<sequence>MRQKSILRSFTLSGIGLHSGGKTTIIVSPAPANAGVVFIQKGVKIPALISEVKQTGRGTTLKGIAVVEHLLAAIFGLGIDNLQIEIRGSELPAMDGSAAPYVKALRAAKIVEQDVEKTILILSQPIKIIDGGSSLEARPCRGFIINFMVDFPGVGEQRLSFNPQNQHFDKEIAPARTFGYFEEHEALKKQGLGLGARYENALVLGKDGCINTPRFPDEIVRHKILDLLGDLALLGRPLQAEIEAVKSGHKLNAELVRRLSKA</sequence>
<keyword evidence="9 12" id="KW-0862">Zinc</keyword>
<dbReference type="SUPFAM" id="SSF54211">
    <property type="entry name" value="Ribosomal protein S5 domain 2-like"/>
    <property type="match status" value="2"/>
</dbReference>
<dbReference type="Proteomes" id="UP000176938">
    <property type="component" value="Unassembled WGS sequence"/>
</dbReference>
<dbReference type="GO" id="GO:0103117">
    <property type="term" value="F:UDP-3-O-acyl-N-acetylglucosamine deacetylase activity"/>
    <property type="evidence" value="ECO:0007669"/>
    <property type="project" value="UniProtKB-UniRule"/>
</dbReference>
<comment type="catalytic activity">
    <reaction evidence="11 12">
        <text>a UDP-3-O-[(3R)-3-hydroxyacyl]-N-acetyl-alpha-D-glucosamine + H2O = a UDP-3-O-[(3R)-3-hydroxyacyl]-alpha-D-glucosamine + acetate</text>
        <dbReference type="Rhea" id="RHEA:67816"/>
        <dbReference type="ChEBI" id="CHEBI:15377"/>
        <dbReference type="ChEBI" id="CHEBI:30089"/>
        <dbReference type="ChEBI" id="CHEBI:137740"/>
        <dbReference type="ChEBI" id="CHEBI:173225"/>
        <dbReference type="EC" id="3.5.1.108"/>
    </reaction>
</comment>
<organism evidence="13 14">
    <name type="scientific">candidate division WOR-1 bacterium RIFCSPLOWO2_02_FULL_46_20</name>
    <dbReference type="NCBI Taxonomy" id="1802567"/>
    <lineage>
        <taxon>Bacteria</taxon>
        <taxon>Bacillati</taxon>
        <taxon>Saganbacteria</taxon>
    </lineage>
</organism>
<evidence type="ECO:0000256" key="5">
    <source>
        <dbReference type="ARBA" id="ARBA00022516"/>
    </source>
</evidence>
<evidence type="ECO:0000256" key="10">
    <source>
        <dbReference type="ARBA" id="ARBA00023098"/>
    </source>
</evidence>
<protein>
    <recommendedName>
        <fullName evidence="4 12">UDP-3-O-acyl-N-acetylglucosamine deacetylase</fullName>
        <shortName evidence="12">UDP-3-O-acyl-GlcNAc deacetylase</shortName>
        <ecNumber evidence="4 12">3.5.1.108</ecNumber>
    </recommendedName>
    <alternativeName>
        <fullName evidence="12">UDP-3-O-[R-3-hydroxymyristoyl]-N-acetylglucosamine deacetylase</fullName>
    </alternativeName>
</protein>